<gene>
    <name evidence="1" type="ORF">MCB1EB_0178</name>
</gene>
<evidence type="ECO:0000313" key="2">
    <source>
        <dbReference type="Proteomes" id="UP000282597"/>
    </source>
</evidence>
<sequence length="120" mass="13216">MLNSIPLSPIFNAATSVSQHRASQGTADWGISSAFGDKGPFGLVLEVLSQLRATQQQLVQESREKVEASKKNLTANDVVSQQEQMKLSQAEKALSDYEAAWNTVMQLIQQLNTRILDAIR</sequence>
<dbReference type="EMBL" id="AP018150">
    <property type="protein sequence ID" value="BBE08339.1"/>
    <property type="molecule type" value="Genomic_DNA"/>
</dbReference>
<reference evidence="1 2" key="1">
    <citation type="journal article" date="2018" name="Microbes Environ.">
        <title>Comparative Genomic Insights into Endofungal Lifestyles of Two Bacterial Endosymbionts, Mycoavidus cysteinexigens and Burkholderia rhizoxinica.</title>
        <authorList>
            <person name="Sharmin D."/>
            <person name="Guo Y."/>
            <person name="Nishizawa T."/>
            <person name="Ohshima S."/>
            <person name="Sato Y."/>
            <person name="Takashima Y."/>
            <person name="Narisawa K."/>
            <person name="Ohta H."/>
        </authorList>
    </citation>
    <scope>NUCLEOTIDE SEQUENCE [LARGE SCALE GENOMIC DNA]</scope>
    <source>
        <strain evidence="1 2">B1-EB</strain>
    </source>
</reference>
<name>A0A2Z6ESF5_9BURK</name>
<dbReference type="Proteomes" id="UP000282597">
    <property type="component" value="Chromosome"/>
</dbReference>
<dbReference type="RefSeq" id="WP_045363597.1">
    <property type="nucleotide sequence ID" value="NZ_AP018150.1"/>
</dbReference>
<proteinExistence type="predicted"/>
<dbReference type="AlphaFoldDB" id="A0A2Z6ESF5"/>
<evidence type="ECO:0000313" key="1">
    <source>
        <dbReference type="EMBL" id="BBE08339.1"/>
    </source>
</evidence>
<keyword evidence="2" id="KW-1185">Reference proteome</keyword>
<protein>
    <submittedName>
        <fullName evidence="1">Uncharacterized protein</fullName>
    </submittedName>
</protein>
<organism evidence="1 2">
    <name type="scientific">Mycoavidus cysteinexigens</name>
    <dbReference type="NCBI Taxonomy" id="1553431"/>
    <lineage>
        <taxon>Bacteria</taxon>
        <taxon>Pseudomonadati</taxon>
        <taxon>Pseudomonadota</taxon>
        <taxon>Betaproteobacteria</taxon>
        <taxon>Burkholderiales</taxon>
        <taxon>Burkholderiaceae</taxon>
        <taxon>Mycoavidus</taxon>
    </lineage>
</organism>
<accession>A0A2Z6ESF5</accession>
<dbReference type="KEGG" id="mcys:MCB1EB_0178"/>